<dbReference type="PANTHER" id="PTHR43334">
    <property type="entry name" value="ACETATE--COA LIGASE [ADP-FORMING]"/>
    <property type="match status" value="1"/>
</dbReference>
<keyword evidence="1" id="KW-0436">Ligase</keyword>
<dbReference type="Gene3D" id="3.30.1490.20">
    <property type="entry name" value="ATP-grasp fold, A domain"/>
    <property type="match status" value="1"/>
</dbReference>
<dbReference type="SUPFAM" id="SSF56059">
    <property type="entry name" value="Glutathione synthetase ATP-binding domain-like"/>
    <property type="match status" value="1"/>
</dbReference>
<dbReference type="Proteomes" id="UP000485562">
    <property type="component" value="Unassembled WGS sequence"/>
</dbReference>
<dbReference type="InterPro" id="IPR051538">
    <property type="entry name" value="Acyl-CoA_Synth/Transferase"/>
</dbReference>
<dbReference type="GO" id="GO:0005524">
    <property type="term" value="F:ATP binding"/>
    <property type="evidence" value="ECO:0007669"/>
    <property type="project" value="UniProtKB-KW"/>
</dbReference>
<dbReference type="AlphaFoldDB" id="A0A1V6CD11"/>
<dbReference type="EMBL" id="MWDQ01000028">
    <property type="protein sequence ID" value="OQB74791.1"/>
    <property type="molecule type" value="Genomic_DNA"/>
</dbReference>
<evidence type="ECO:0000256" key="2">
    <source>
        <dbReference type="ARBA" id="ARBA00022741"/>
    </source>
</evidence>
<comment type="caution">
    <text evidence="4">The sequence shown here is derived from an EMBL/GenBank/DDBJ whole genome shotgun (WGS) entry which is preliminary data.</text>
</comment>
<evidence type="ECO:0000256" key="1">
    <source>
        <dbReference type="ARBA" id="ARBA00022598"/>
    </source>
</evidence>
<sequence>MEKAFNEIIQSVKAYSQNARIEGVEVQEMVRGVQELIIGVKKDLQFGHLIMFGLGGIFVEVLKDITFGIVPVDKQEALSMIRKIKSYKLLTGFRNLPEADIPAIVETILKVSKLCEDFPEINQLDINPLVVKSKGNGIVMVDARIILNN</sequence>
<accession>A0A1V6CD11</accession>
<gene>
    <name evidence="4" type="ORF">BWX89_00362</name>
</gene>
<protein>
    <recommendedName>
        <fullName evidence="5">ATP-grasp domain-containing protein</fullName>
    </recommendedName>
</protein>
<keyword evidence="3" id="KW-0067">ATP-binding</keyword>
<proteinExistence type="predicted"/>
<organism evidence="4">
    <name type="scientific">candidate division TA06 bacterium ADurb.Bin131</name>
    <dbReference type="NCBI Taxonomy" id="1852827"/>
    <lineage>
        <taxon>Bacteria</taxon>
        <taxon>Bacteria division TA06</taxon>
    </lineage>
</organism>
<reference evidence="4" key="1">
    <citation type="submission" date="2017-02" db="EMBL/GenBank/DDBJ databases">
        <title>Delving into the versatile metabolic prowess of the omnipresent phylum Bacteroidetes.</title>
        <authorList>
            <person name="Nobu M.K."/>
            <person name="Mei R."/>
            <person name="Narihiro T."/>
            <person name="Kuroda K."/>
            <person name="Liu W.-T."/>
        </authorList>
    </citation>
    <scope>NUCLEOTIDE SEQUENCE</scope>
    <source>
        <strain evidence="4">ADurb.Bin131</strain>
    </source>
</reference>
<evidence type="ECO:0008006" key="5">
    <source>
        <dbReference type="Google" id="ProtNLM"/>
    </source>
</evidence>
<evidence type="ECO:0000313" key="4">
    <source>
        <dbReference type="EMBL" id="OQB74791.1"/>
    </source>
</evidence>
<dbReference type="InterPro" id="IPR013815">
    <property type="entry name" value="ATP_grasp_subdomain_1"/>
</dbReference>
<dbReference type="Gene3D" id="3.30.470.20">
    <property type="entry name" value="ATP-grasp fold, B domain"/>
    <property type="match status" value="1"/>
</dbReference>
<dbReference type="Pfam" id="PF13549">
    <property type="entry name" value="ATP-grasp_5"/>
    <property type="match status" value="1"/>
</dbReference>
<keyword evidence="2" id="KW-0547">Nucleotide-binding</keyword>
<evidence type="ECO:0000256" key="3">
    <source>
        <dbReference type="ARBA" id="ARBA00022840"/>
    </source>
</evidence>
<dbReference type="GO" id="GO:0016874">
    <property type="term" value="F:ligase activity"/>
    <property type="evidence" value="ECO:0007669"/>
    <property type="project" value="UniProtKB-KW"/>
</dbReference>
<dbReference type="PANTHER" id="PTHR43334:SF1">
    <property type="entry name" value="3-HYDROXYPROPIONATE--COA LIGASE [ADP-FORMING]"/>
    <property type="match status" value="1"/>
</dbReference>
<name>A0A1V6CD11_UNCT6</name>